<evidence type="ECO:0000313" key="2">
    <source>
        <dbReference type="Proteomes" id="UP001159363"/>
    </source>
</evidence>
<keyword evidence="2" id="KW-1185">Reference proteome</keyword>
<name>A0ABQ9GES5_9NEOP</name>
<sequence length="360" mass="38946">MFEMAASSTDAGEAASQEILTHSMRDEGKRGSSEIDNLKHVTRDSPGLAPGHTAAGPLVVLSAVKLSSPVLVAQSTLLPLPRVPLASHQGEAAVAERLDCSPPNKAIRVQSPAGSPGFSHVGIVSDDAAGRWVFSGISSFPPPFHSGAAPYSSPFTLIGSQALDVKSRPKLFTHPISRRGVIAHEACVYCRQHKYVNTRSNASCQLGTDSTQRFQCLEFHASRTRHLQMYARERGKPNTPPRASCGDFDLMTSFHLISIQSFPATWRGRIKTRNSRSKWFAVAERLARSPPTTANRVLSPAGSLPDLRKWESCRTMPLDDGAFRGSPVSPPPLHSGAAPFSLHFARIGSQDFVVKSHQNL</sequence>
<reference evidence="1 2" key="1">
    <citation type="submission" date="2023-02" db="EMBL/GenBank/DDBJ databases">
        <title>LHISI_Scaffold_Assembly.</title>
        <authorList>
            <person name="Stuart O.P."/>
            <person name="Cleave R."/>
            <person name="Magrath M.J.L."/>
            <person name="Mikheyev A.S."/>
        </authorList>
    </citation>
    <scope>NUCLEOTIDE SEQUENCE [LARGE SCALE GENOMIC DNA]</scope>
    <source>
        <strain evidence="1">Daus_M_001</strain>
        <tissue evidence="1">Leg muscle</tissue>
    </source>
</reference>
<dbReference type="Proteomes" id="UP001159363">
    <property type="component" value="Chromosome 11"/>
</dbReference>
<protein>
    <submittedName>
        <fullName evidence="1">Uncharacterized protein</fullName>
    </submittedName>
</protein>
<dbReference type="EMBL" id="JARBHB010000012">
    <property type="protein sequence ID" value="KAJ8870813.1"/>
    <property type="molecule type" value="Genomic_DNA"/>
</dbReference>
<organism evidence="1 2">
    <name type="scientific">Dryococelus australis</name>
    <dbReference type="NCBI Taxonomy" id="614101"/>
    <lineage>
        <taxon>Eukaryota</taxon>
        <taxon>Metazoa</taxon>
        <taxon>Ecdysozoa</taxon>
        <taxon>Arthropoda</taxon>
        <taxon>Hexapoda</taxon>
        <taxon>Insecta</taxon>
        <taxon>Pterygota</taxon>
        <taxon>Neoptera</taxon>
        <taxon>Polyneoptera</taxon>
        <taxon>Phasmatodea</taxon>
        <taxon>Verophasmatodea</taxon>
        <taxon>Anareolatae</taxon>
        <taxon>Phasmatidae</taxon>
        <taxon>Eurycanthinae</taxon>
        <taxon>Dryococelus</taxon>
    </lineage>
</organism>
<evidence type="ECO:0000313" key="1">
    <source>
        <dbReference type="EMBL" id="KAJ8870813.1"/>
    </source>
</evidence>
<comment type="caution">
    <text evidence="1">The sequence shown here is derived from an EMBL/GenBank/DDBJ whole genome shotgun (WGS) entry which is preliminary data.</text>
</comment>
<accession>A0ABQ9GES5</accession>
<proteinExistence type="predicted"/>
<gene>
    <name evidence="1" type="ORF">PR048_027112</name>
</gene>